<dbReference type="Proteomes" id="UP000230407">
    <property type="component" value="Unassembled WGS sequence"/>
</dbReference>
<dbReference type="InterPro" id="IPR023809">
    <property type="entry name" value="Thiopep_bacteriocin_synth_dom"/>
</dbReference>
<dbReference type="Pfam" id="PF04738">
    <property type="entry name" value="Lant_dehydr_N"/>
    <property type="match status" value="1"/>
</dbReference>
<name>A0A2M8MBE8_9ACTN</name>
<protein>
    <recommendedName>
        <fullName evidence="6">Lantibiotic dehydratase</fullName>
    </recommendedName>
</protein>
<dbReference type="NCBIfam" id="TIGR03891">
    <property type="entry name" value="thiopep_ocin"/>
    <property type="match status" value="1"/>
</dbReference>
<dbReference type="InterPro" id="IPR006827">
    <property type="entry name" value="Lant_deHydtase_N"/>
</dbReference>
<dbReference type="RefSeq" id="WP_100200461.1">
    <property type="nucleotide sequence ID" value="NZ_PGGW01000010.1"/>
</dbReference>
<accession>A0A2M8MBE8</accession>
<feature type="domain" description="Thiopeptide-type bacteriocin biosynthesis" evidence="3">
    <location>
        <begin position="759"/>
        <end position="1011"/>
    </location>
</feature>
<organism evidence="4 5">
    <name type="scientific">Streptomyces carminius</name>
    <dbReference type="NCBI Taxonomy" id="2665496"/>
    <lineage>
        <taxon>Bacteria</taxon>
        <taxon>Bacillati</taxon>
        <taxon>Actinomycetota</taxon>
        <taxon>Actinomycetes</taxon>
        <taxon>Kitasatosporales</taxon>
        <taxon>Streptomycetaceae</taxon>
        <taxon>Streptomyces</taxon>
    </lineage>
</organism>
<comment type="caution">
    <text evidence="4">The sequence shown here is derived from an EMBL/GenBank/DDBJ whole genome shotgun (WGS) entry which is preliminary data.</text>
</comment>
<feature type="domain" description="Lantibiotic dehydratase N-terminal" evidence="2">
    <location>
        <begin position="50"/>
        <end position="692"/>
    </location>
</feature>
<keyword evidence="5" id="KW-1185">Reference proteome</keyword>
<dbReference type="AlphaFoldDB" id="A0A2M8MBE8"/>
<evidence type="ECO:0008006" key="6">
    <source>
        <dbReference type="Google" id="ProtNLM"/>
    </source>
</evidence>
<evidence type="ECO:0000313" key="5">
    <source>
        <dbReference type="Proteomes" id="UP000230407"/>
    </source>
</evidence>
<feature type="region of interest" description="Disordered" evidence="1">
    <location>
        <begin position="731"/>
        <end position="751"/>
    </location>
</feature>
<proteinExistence type="predicted"/>
<dbReference type="EMBL" id="PGGW01000010">
    <property type="protein sequence ID" value="PJF01555.1"/>
    <property type="molecule type" value="Genomic_DNA"/>
</dbReference>
<evidence type="ECO:0000259" key="2">
    <source>
        <dbReference type="Pfam" id="PF04738"/>
    </source>
</evidence>
<sequence>MYRYVDAALLRATVCPSGLTTIPPRPEPTGEAATDSVRWREWISQVWAIPSVAEAVEVASPALARRIMEIQAGGARRHQQIRRAAAALARYVLRYTYRSTPFGLFAGIAPVRIADTLTLDWTDEHRPTARVDAVWLADVIRGLEAIPELLSRLLVVADTTVFVRDDRLVVPCWRPDHDSDRGPGEMSVRHTSAVRTVMAAAKAPVAFGDLVAKLAAEYPDAPAHVVWALPAELVARRVMLTALRPPMTATDPVGHVIAALETAGAEHVETVRPTLTALRNIRAILTRHDAAPTAQRRSLRASATAAMTVLARHEAPLAVDLRLGASLTLPRLVAREAEKAADVLVRLAPFPSGSAPWQEFHARSLERYGPGALVPVGRLTDPDTGLDFPAGYRGSLNARPVTALTGRDEQLLALAQHAALDGAREVHLTDTMLNALAHHPAGTPLPHIDLRFHLQAPTRQAVENGDFTLHTGGMVPAAGATAGRFLDLLDAADRDRMTTAYATLPTLTTDAIRAQVSSPPLHTRTENVSRAPAVQPDVLSLAEHHEGTTLRLDDLAVTVDATGFRLIQLSTGRPVEPFALNAVDLGTFTHPLARFLIELPRARATAFGPFAWGAAARLPFLPRIRYGRSVLAPATWRLTAADLPGTGAESAAWTEQLNLWRQRIGVPAAVHLGNDDQRLRLDLEQGADAMLLRGELNRTGHAVLREADDGTAQGWIDGRPHEITLALASTARPAPHRPTAQSTTAVGRDHAHLPGTSTWASLKLYGHPDRADDVLTRHLPHLLGSLDQGSEWWFVRYRDPHDHLRLRLRLAHPDAFGDIATKAAAWAVGLRHRRLLGRLQWDTYYPETGRYGTGRAMAAAEAVFAADSTATLAHLDCATSSGAHPHALATAGLLDLVTAFTGDMSAAMRWLLDHITTRTAGHPARPLHQEAMRLADPTDGFAVVRALPGGHALTTAWTARRQALTHYRTTLAATGTRPETVLPSLMHLTFLRMAGIDRHGEDICSRLVRSAALTWTARTRGAPA</sequence>
<gene>
    <name evidence="4" type="ORF">CUT44_02540</name>
</gene>
<evidence type="ECO:0000259" key="3">
    <source>
        <dbReference type="Pfam" id="PF14028"/>
    </source>
</evidence>
<dbReference type="Pfam" id="PF14028">
    <property type="entry name" value="Lant_dehydr_C"/>
    <property type="match status" value="1"/>
</dbReference>
<reference evidence="4 5" key="1">
    <citation type="submission" date="2017-11" db="EMBL/GenBank/DDBJ databases">
        <title>Streptomyces carmine sp. nov., a novel actinomycete isolated from Sophora alopecuroides in Xinjiang, China.</title>
        <authorList>
            <person name="Wang Y."/>
            <person name="Luo X."/>
            <person name="Wan C."/>
            <person name="Zhang L."/>
        </authorList>
    </citation>
    <scope>NUCLEOTIDE SEQUENCE [LARGE SCALE GENOMIC DNA]</scope>
    <source>
        <strain evidence="4 5">TRM SA0054</strain>
    </source>
</reference>
<evidence type="ECO:0000313" key="4">
    <source>
        <dbReference type="EMBL" id="PJF01555.1"/>
    </source>
</evidence>
<evidence type="ECO:0000256" key="1">
    <source>
        <dbReference type="SAM" id="MobiDB-lite"/>
    </source>
</evidence>